<evidence type="ECO:0000256" key="4">
    <source>
        <dbReference type="SAM" id="Phobius"/>
    </source>
</evidence>
<keyword evidence="8" id="KW-1185">Reference proteome</keyword>
<dbReference type="PANTHER" id="PTHR43531:SF11">
    <property type="entry name" value="METHYL-ACCEPTING CHEMOTAXIS PROTEIN 3"/>
    <property type="match status" value="1"/>
</dbReference>
<feature type="transmembrane region" description="Helical" evidence="4">
    <location>
        <begin position="198"/>
        <end position="216"/>
    </location>
</feature>
<evidence type="ECO:0000256" key="1">
    <source>
        <dbReference type="ARBA" id="ARBA00022500"/>
    </source>
</evidence>
<keyword evidence="1" id="KW-0145">Chemotaxis</keyword>
<evidence type="ECO:0008006" key="9">
    <source>
        <dbReference type="Google" id="ProtNLM"/>
    </source>
</evidence>
<evidence type="ECO:0000259" key="5">
    <source>
        <dbReference type="PROSITE" id="PS50111"/>
    </source>
</evidence>
<keyword evidence="3" id="KW-0807">Transducer</keyword>
<evidence type="ECO:0000313" key="7">
    <source>
        <dbReference type="EMBL" id="SOB60415.1"/>
    </source>
</evidence>
<keyword evidence="4" id="KW-0472">Membrane</keyword>
<dbReference type="RefSeq" id="WP_097013143.1">
    <property type="nucleotide sequence ID" value="NZ_LT907975.1"/>
</dbReference>
<dbReference type="EMBL" id="LT907975">
    <property type="protein sequence ID" value="SOB60415.1"/>
    <property type="molecule type" value="Genomic_DNA"/>
</dbReference>
<feature type="domain" description="Methyl-accepting transducer" evidence="5">
    <location>
        <begin position="261"/>
        <end position="490"/>
    </location>
</feature>
<keyword evidence="4" id="KW-0812">Transmembrane</keyword>
<dbReference type="GO" id="GO:0007165">
    <property type="term" value="P:signal transduction"/>
    <property type="evidence" value="ECO:0007669"/>
    <property type="project" value="UniProtKB-KW"/>
</dbReference>
<name>A0A2C8FD83_9BACT</name>
<feature type="domain" description="HAMP" evidence="6">
    <location>
        <begin position="218"/>
        <end position="270"/>
    </location>
</feature>
<dbReference type="AlphaFoldDB" id="A0A2C8FD83"/>
<dbReference type="GO" id="GO:0004888">
    <property type="term" value="F:transmembrane signaling receptor activity"/>
    <property type="evidence" value="ECO:0007669"/>
    <property type="project" value="TreeGrafter"/>
</dbReference>
<dbReference type="OrthoDB" id="1808874at2"/>
<comment type="similarity">
    <text evidence="2">Belongs to the methyl-accepting chemotaxis (MCP) protein family.</text>
</comment>
<reference evidence="8" key="1">
    <citation type="submission" date="2017-09" db="EMBL/GenBank/DDBJ databases">
        <authorList>
            <person name="Regsiter A."/>
            <person name="William W."/>
        </authorList>
    </citation>
    <scope>NUCLEOTIDE SEQUENCE [LARGE SCALE GENOMIC DNA]</scope>
    <source>
        <strain evidence="8">500-1</strain>
    </source>
</reference>
<organism evidence="7 8">
    <name type="scientific">Pseudodesulfovibrio profundus</name>
    <dbReference type="NCBI Taxonomy" id="57320"/>
    <lineage>
        <taxon>Bacteria</taxon>
        <taxon>Pseudomonadati</taxon>
        <taxon>Thermodesulfobacteriota</taxon>
        <taxon>Desulfovibrionia</taxon>
        <taxon>Desulfovibrionales</taxon>
        <taxon>Desulfovibrionaceae</taxon>
    </lineage>
</organism>
<dbReference type="SUPFAM" id="SSF58104">
    <property type="entry name" value="Methyl-accepting chemotaxis protein (MCP) signaling domain"/>
    <property type="match status" value="1"/>
</dbReference>
<dbReference type="InterPro" id="IPR004089">
    <property type="entry name" value="MCPsignal_dom"/>
</dbReference>
<dbReference type="PROSITE" id="PS50885">
    <property type="entry name" value="HAMP"/>
    <property type="match status" value="1"/>
</dbReference>
<dbReference type="InterPro" id="IPR051310">
    <property type="entry name" value="MCP_chemotaxis"/>
</dbReference>
<gene>
    <name evidence="7" type="ORF">DPRO_3499</name>
</gene>
<dbReference type="GO" id="GO:0005886">
    <property type="term" value="C:plasma membrane"/>
    <property type="evidence" value="ECO:0007669"/>
    <property type="project" value="TreeGrafter"/>
</dbReference>
<keyword evidence="4" id="KW-1133">Transmembrane helix</keyword>
<dbReference type="Gene3D" id="1.10.287.950">
    <property type="entry name" value="Methyl-accepting chemotaxis protein"/>
    <property type="match status" value="1"/>
</dbReference>
<dbReference type="Proteomes" id="UP000219215">
    <property type="component" value="Chromosome DPRO"/>
</dbReference>
<evidence type="ECO:0000259" key="6">
    <source>
        <dbReference type="PROSITE" id="PS50885"/>
    </source>
</evidence>
<dbReference type="GO" id="GO:0006935">
    <property type="term" value="P:chemotaxis"/>
    <property type="evidence" value="ECO:0007669"/>
    <property type="project" value="UniProtKB-KW"/>
</dbReference>
<evidence type="ECO:0000256" key="3">
    <source>
        <dbReference type="PROSITE-ProRule" id="PRU00284"/>
    </source>
</evidence>
<evidence type="ECO:0000313" key="8">
    <source>
        <dbReference type="Proteomes" id="UP000219215"/>
    </source>
</evidence>
<dbReference type="KEGG" id="pprf:DPRO_3499"/>
<dbReference type="PROSITE" id="PS51257">
    <property type="entry name" value="PROKAR_LIPOPROTEIN"/>
    <property type="match status" value="1"/>
</dbReference>
<dbReference type="InterPro" id="IPR003660">
    <property type="entry name" value="HAMP_dom"/>
</dbReference>
<accession>A0A2C8FD83</accession>
<proteinExistence type="inferred from homology"/>
<protein>
    <recommendedName>
        <fullName evidence="9">Methyl-accepting chemotaxis sensory transducer</fullName>
    </recommendedName>
</protein>
<sequence>MMKNKIGLFDKANSFRLKIAMTILLGLLATAGCIAAGYWSITSLDASFTSAWNREMMAKVSTLEINRDLNYISRLTRNIMLGSNYDKDLKKLHARIDSIKASFDQLETALGNAPGYDVAKARTAALAFANDGLTFVERMKDLPKEERHTLYGEYGKSATPVANQSRKYFGGLVKKLDSDFALATQAIKDSTTKSKMKILIGGAIGVLFVLVTGFLLTRKDFAALDTCTNGAHALGQGDTTQRIDPADAGSFQILATALNSTSDSISSVVSDTNEAVAHLVQMSAEVASSSETLAGGASEQSATIGGIVTNIEQVDSSVSRNVEIVNDTEQNATQATEDAKRTGEAVEQTVSAMKSIAEKILIIEDIARQTNLLALNAAIEAARAGEHGKGFAVVAAEVRKLAERSGEAAGEISELSSSTMLLAENAGSLIQNLLPRISATSEQMQEVSSVATEQVGWLQEVLVSIREMETVIQSSASAAEQLAATASGLTSQSDNLERTMAFFKTDQTGSHQVRVVRNDPRQALDAGSLDDGYSRY</sequence>
<dbReference type="SMART" id="SM00283">
    <property type="entry name" value="MA"/>
    <property type="match status" value="1"/>
</dbReference>
<dbReference type="Pfam" id="PF00015">
    <property type="entry name" value="MCPsignal"/>
    <property type="match status" value="1"/>
</dbReference>
<evidence type="ECO:0000256" key="2">
    <source>
        <dbReference type="ARBA" id="ARBA00029447"/>
    </source>
</evidence>
<dbReference type="PROSITE" id="PS50111">
    <property type="entry name" value="CHEMOTAXIS_TRANSDUC_2"/>
    <property type="match status" value="1"/>
</dbReference>
<dbReference type="PANTHER" id="PTHR43531">
    <property type="entry name" value="PROTEIN ICFG"/>
    <property type="match status" value="1"/>
</dbReference>